<dbReference type="Gene3D" id="1.10.8.10">
    <property type="entry name" value="DNA helicase RuvA subunit, C-terminal domain"/>
    <property type="match status" value="1"/>
</dbReference>
<evidence type="ECO:0000256" key="1">
    <source>
        <dbReference type="ARBA" id="ARBA00022490"/>
    </source>
</evidence>
<proteinExistence type="inferred from homology"/>
<evidence type="ECO:0000256" key="2">
    <source>
        <dbReference type="ARBA" id="ARBA00022763"/>
    </source>
</evidence>
<dbReference type="SUPFAM" id="SSF50249">
    <property type="entry name" value="Nucleic acid-binding proteins"/>
    <property type="match status" value="1"/>
</dbReference>
<dbReference type="GO" id="GO:0009379">
    <property type="term" value="C:Holliday junction helicase complex"/>
    <property type="evidence" value="ECO:0007669"/>
    <property type="project" value="InterPro"/>
</dbReference>
<evidence type="ECO:0000256" key="4">
    <source>
        <dbReference type="ARBA" id="ARBA00023172"/>
    </source>
</evidence>
<sequence length="206" mass="21296">MIGHLRGTILSTDEQTAILDVGGVGYEVSLSPRLLARLAEGDDVELVIETLVAETYIRLVGFETQSERRAFRLLQTVQGVGAKAAIAILNVLSPAALLDAVAVGDKTAVSRAQGVGPKLAQRIVTELKSRTGGILDAGDVGLPTKGAVPSDDIPMADDARRDAIAALVGLGYDESAALRAVRAVPADESETVQSVLTAALKGLSTA</sequence>
<dbReference type="Pfam" id="PF01330">
    <property type="entry name" value="RuvA_N"/>
    <property type="match status" value="1"/>
</dbReference>
<reference evidence="9 10" key="1">
    <citation type="submission" date="2018-08" db="EMBL/GenBank/DDBJ databases">
        <title>Parvularcula sp. SM1705, isolated from surface water of the South Sea China.</title>
        <authorList>
            <person name="Sun L."/>
        </authorList>
    </citation>
    <scope>NUCLEOTIDE SEQUENCE [LARGE SCALE GENOMIC DNA]</scope>
    <source>
        <strain evidence="9 10">SM1705</strain>
    </source>
</reference>
<dbReference type="Proteomes" id="UP000264589">
    <property type="component" value="Unassembled WGS sequence"/>
</dbReference>
<evidence type="ECO:0000259" key="7">
    <source>
        <dbReference type="Pfam" id="PF01330"/>
    </source>
</evidence>
<dbReference type="CDD" id="cd14332">
    <property type="entry name" value="UBA_RuvA_C"/>
    <property type="match status" value="1"/>
</dbReference>
<comment type="function">
    <text evidence="6">The RuvA-RuvB-RuvC complex processes Holliday junction (HJ) DNA during genetic recombination and DNA repair, while the RuvA-RuvB complex plays an important role in the rescue of blocked DNA replication forks via replication fork reversal (RFR). RuvA specifically binds to HJ cruciform DNA, conferring on it an open structure. The RuvB hexamer acts as an ATP-dependent pump, pulling dsDNA into and through the RuvAB complex. HJ branch migration allows RuvC to scan DNA until it finds its consensus sequence, where it cleaves and resolves the cruciform DNA.</text>
</comment>
<comment type="similarity">
    <text evidence="6">Belongs to the RuvA family.</text>
</comment>
<keyword evidence="1 6" id="KW-0963">Cytoplasm</keyword>
<dbReference type="AlphaFoldDB" id="A0A371RJN0"/>
<dbReference type="NCBIfam" id="TIGR00084">
    <property type="entry name" value="ruvA"/>
    <property type="match status" value="1"/>
</dbReference>
<gene>
    <name evidence="6 9" type="primary">ruvA</name>
    <name evidence="9" type="ORF">DX908_10510</name>
</gene>
<dbReference type="HAMAP" id="MF_00031">
    <property type="entry name" value="DNA_HJ_migration_RuvA"/>
    <property type="match status" value="1"/>
</dbReference>
<comment type="caution">
    <text evidence="6">Lacks conserved residue(s) required for the propagation of feature annotation.</text>
</comment>
<evidence type="ECO:0000256" key="6">
    <source>
        <dbReference type="HAMAP-Rule" id="MF_00031"/>
    </source>
</evidence>
<comment type="subunit">
    <text evidence="6">Homotetramer. Forms an RuvA(8)-RuvB(12)-Holliday junction (HJ) complex. HJ DNA is sandwiched between 2 RuvA tetramers; dsDNA enters through RuvA and exits via RuvB. An RuvB hexamer assembles on each DNA strand where it exits the tetramer. Each RuvB hexamer is contacted by two RuvA subunits (via domain III) on 2 adjacent RuvB subunits; this complex drives branch migration. In the full resolvosome a probable DNA-RuvA(4)-RuvB(12)-RuvC(2) complex forms which resolves the HJ.</text>
</comment>
<keyword evidence="10" id="KW-1185">Reference proteome</keyword>
<dbReference type="GO" id="GO:0009378">
    <property type="term" value="F:four-way junction helicase activity"/>
    <property type="evidence" value="ECO:0007669"/>
    <property type="project" value="InterPro"/>
</dbReference>
<feature type="domain" description="DNA helicase Holliday junction RuvA type" evidence="7">
    <location>
        <begin position="1"/>
        <end position="59"/>
    </location>
</feature>
<keyword evidence="3 6" id="KW-0238">DNA-binding</keyword>
<feature type="domain" description="Holliday junction DNA helicase RuvA C-terminal" evidence="8">
    <location>
        <begin position="158"/>
        <end position="204"/>
    </location>
</feature>
<evidence type="ECO:0000256" key="5">
    <source>
        <dbReference type="ARBA" id="ARBA00023204"/>
    </source>
</evidence>
<dbReference type="SUPFAM" id="SSF46929">
    <property type="entry name" value="DNA helicase RuvA subunit, C-terminal domain"/>
    <property type="match status" value="1"/>
</dbReference>
<dbReference type="GO" id="GO:0005737">
    <property type="term" value="C:cytoplasm"/>
    <property type="evidence" value="ECO:0007669"/>
    <property type="project" value="UniProtKB-SubCell"/>
</dbReference>
<dbReference type="SUPFAM" id="SSF47781">
    <property type="entry name" value="RuvA domain 2-like"/>
    <property type="match status" value="1"/>
</dbReference>
<dbReference type="GO" id="GO:0000400">
    <property type="term" value="F:four-way junction DNA binding"/>
    <property type="evidence" value="ECO:0007669"/>
    <property type="project" value="UniProtKB-UniRule"/>
</dbReference>
<dbReference type="GO" id="GO:0006310">
    <property type="term" value="P:DNA recombination"/>
    <property type="evidence" value="ECO:0007669"/>
    <property type="project" value="UniProtKB-UniRule"/>
</dbReference>
<dbReference type="GO" id="GO:0048476">
    <property type="term" value="C:Holliday junction resolvase complex"/>
    <property type="evidence" value="ECO:0007669"/>
    <property type="project" value="UniProtKB-UniRule"/>
</dbReference>
<dbReference type="InterPro" id="IPR000085">
    <property type="entry name" value="RuvA"/>
</dbReference>
<dbReference type="InterPro" id="IPR013849">
    <property type="entry name" value="DNA_helicase_Holl-junc_RuvA_I"/>
</dbReference>
<evidence type="ECO:0000313" key="10">
    <source>
        <dbReference type="Proteomes" id="UP000264589"/>
    </source>
</evidence>
<feature type="region of interest" description="Domain III" evidence="6">
    <location>
        <begin position="157"/>
        <end position="206"/>
    </location>
</feature>
<evidence type="ECO:0000259" key="8">
    <source>
        <dbReference type="Pfam" id="PF07499"/>
    </source>
</evidence>
<protein>
    <recommendedName>
        <fullName evidence="6">Holliday junction branch migration complex subunit RuvA</fullName>
    </recommendedName>
</protein>
<dbReference type="GO" id="GO:0006281">
    <property type="term" value="P:DNA repair"/>
    <property type="evidence" value="ECO:0007669"/>
    <property type="project" value="UniProtKB-UniRule"/>
</dbReference>
<dbReference type="RefSeq" id="WP_116392291.1">
    <property type="nucleotide sequence ID" value="NZ_QUQO01000001.1"/>
</dbReference>
<dbReference type="Pfam" id="PF07499">
    <property type="entry name" value="RuvA_C"/>
    <property type="match status" value="1"/>
</dbReference>
<dbReference type="Pfam" id="PF14520">
    <property type="entry name" value="HHH_5"/>
    <property type="match status" value="1"/>
</dbReference>
<evidence type="ECO:0000256" key="3">
    <source>
        <dbReference type="ARBA" id="ARBA00023125"/>
    </source>
</evidence>
<comment type="caution">
    <text evidence="9">The sequence shown here is derived from an EMBL/GenBank/DDBJ whole genome shotgun (WGS) entry which is preliminary data.</text>
</comment>
<dbReference type="Gene3D" id="2.40.50.140">
    <property type="entry name" value="Nucleic acid-binding proteins"/>
    <property type="match status" value="1"/>
</dbReference>
<organism evidence="9 10">
    <name type="scientific">Parvularcula marina</name>
    <dbReference type="NCBI Taxonomy" id="2292771"/>
    <lineage>
        <taxon>Bacteria</taxon>
        <taxon>Pseudomonadati</taxon>
        <taxon>Pseudomonadota</taxon>
        <taxon>Alphaproteobacteria</taxon>
        <taxon>Parvularculales</taxon>
        <taxon>Parvularculaceae</taxon>
        <taxon>Parvularcula</taxon>
    </lineage>
</organism>
<dbReference type="EMBL" id="QUQO01000001">
    <property type="protein sequence ID" value="RFB05658.1"/>
    <property type="molecule type" value="Genomic_DNA"/>
</dbReference>
<comment type="subcellular location">
    <subcellularLocation>
        <location evidence="6">Cytoplasm</location>
    </subcellularLocation>
</comment>
<keyword evidence="5 6" id="KW-0234">DNA repair</keyword>
<accession>A0A371RJN0</accession>
<evidence type="ECO:0000313" key="9">
    <source>
        <dbReference type="EMBL" id="RFB05658.1"/>
    </source>
</evidence>
<dbReference type="InParanoid" id="A0A371RJN0"/>
<comment type="domain">
    <text evidence="6">Has three domains with a flexible linker between the domains II and III and assumes an 'L' shape. Domain III is highly mobile and contacts RuvB.</text>
</comment>
<keyword evidence="4 6" id="KW-0233">DNA recombination</keyword>
<dbReference type="GO" id="GO:0005524">
    <property type="term" value="F:ATP binding"/>
    <property type="evidence" value="ECO:0007669"/>
    <property type="project" value="InterPro"/>
</dbReference>
<dbReference type="InterPro" id="IPR010994">
    <property type="entry name" value="RuvA_2-like"/>
</dbReference>
<dbReference type="Gene3D" id="1.10.150.20">
    <property type="entry name" value="5' to 3' exonuclease, C-terminal subdomain"/>
    <property type="match status" value="1"/>
</dbReference>
<keyword evidence="2 6" id="KW-0227">DNA damage</keyword>
<name>A0A371RJN0_9PROT</name>
<dbReference type="InterPro" id="IPR036267">
    <property type="entry name" value="RuvA_C_sf"/>
</dbReference>
<dbReference type="OrthoDB" id="5293449at2"/>
<dbReference type="InterPro" id="IPR012340">
    <property type="entry name" value="NA-bd_OB-fold"/>
</dbReference>
<dbReference type="InterPro" id="IPR011114">
    <property type="entry name" value="RuvA_C"/>
</dbReference>
<dbReference type="FunCoup" id="A0A371RJN0">
    <property type="interactions" value="218"/>
</dbReference>